<evidence type="ECO:0000256" key="8">
    <source>
        <dbReference type="PROSITE-ProRule" id="PRU00108"/>
    </source>
</evidence>
<dbReference type="SUPFAM" id="SSF46689">
    <property type="entry name" value="Homeodomain-like"/>
    <property type="match status" value="1"/>
</dbReference>
<reference evidence="11" key="1">
    <citation type="submission" date="2023-05" db="EMBL/GenBank/DDBJ databases">
        <title>Nepenthes gracilis genome sequencing.</title>
        <authorList>
            <person name="Fukushima K."/>
        </authorList>
    </citation>
    <scope>NUCLEOTIDE SEQUENCE</scope>
    <source>
        <strain evidence="11">SING2019-196</strain>
    </source>
</reference>
<dbReference type="Gene3D" id="1.10.10.60">
    <property type="entry name" value="Homeodomain-like"/>
    <property type="match status" value="1"/>
</dbReference>
<feature type="compositionally biased region" description="Polar residues" evidence="9">
    <location>
        <begin position="8"/>
        <end position="26"/>
    </location>
</feature>
<keyword evidence="5 8" id="KW-0371">Homeobox</keyword>
<organism evidence="11 12">
    <name type="scientific">Nepenthes gracilis</name>
    <name type="common">Slender pitcher plant</name>
    <dbReference type="NCBI Taxonomy" id="150966"/>
    <lineage>
        <taxon>Eukaryota</taxon>
        <taxon>Viridiplantae</taxon>
        <taxon>Streptophyta</taxon>
        <taxon>Embryophyta</taxon>
        <taxon>Tracheophyta</taxon>
        <taxon>Spermatophyta</taxon>
        <taxon>Magnoliopsida</taxon>
        <taxon>eudicotyledons</taxon>
        <taxon>Gunneridae</taxon>
        <taxon>Pentapetalae</taxon>
        <taxon>Caryophyllales</taxon>
        <taxon>Nepenthaceae</taxon>
        <taxon>Nepenthes</taxon>
    </lineage>
</organism>
<dbReference type="CDD" id="cd00086">
    <property type="entry name" value="homeodomain"/>
    <property type="match status" value="1"/>
</dbReference>
<dbReference type="GO" id="GO:0003677">
    <property type="term" value="F:DNA binding"/>
    <property type="evidence" value="ECO:0007669"/>
    <property type="project" value="UniProtKB-UniRule"/>
</dbReference>
<dbReference type="InterPro" id="IPR008422">
    <property type="entry name" value="KN_HD"/>
</dbReference>
<accession>A0AAD3SU55</accession>
<comment type="caution">
    <text evidence="11">The sequence shown here is derived from an EMBL/GenBank/DDBJ whole genome shotgun (WGS) entry which is preliminary data.</text>
</comment>
<dbReference type="SMART" id="SM00574">
    <property type="entry name" value="POX"/>
    <property type="match status" value="1"/>
</dbReference>
<feature type="domain" description="Homeobox" evidence="10">
    <location>
        <begin position="379"/>
        <end position="442"/>
    </location>
</feature>
<feature type="compositionally biased region" description="Low complexity" evidence="9">
    <location>
        <begin position="454"/>
        <end position="470"/>
    </location>
</feature>
<dbReference type="EMBL" id="BSYO01000016">
    <property type="protein sequence ID" value="GMH16266.1"/>
    <property type="molecule type" value="Genomic_DNA"/>
</dbReference>
<dbReference type="InterPro" id="IPR006563">
    <property type="entry name" value="POX_dom"/>
</dbReference>
<dbReference type="PROSITE" id="PS50071">
    <property type="entry name" value="HOMEOBOX_2"/>
    <property type="match status" value="1"/>
</dbReference>
<evidence type="ECO:0000256" key="7">
    <source>
        <dbReference type="ARBA" id="ARBA00023242"/>
    </source>
</evidence>
<dbReference type="GO" id="GO:0005634">
    <property type="term" value="C:nucleus"/>
    <property type="evidence" value="ECO:0007669"/>
    <property type="project" value="UniProtKB-SubCell"/>
</dbReference>
<dbReference type="GO" id="GO:0006355">
    <property type="term" value="P:regulation of DNA-templated transcription"/>
    <property type="evidence" value="ECO:0007669"/>
    <property type="project" value="InterPro"/>
</dbReference>
<sequence>MAAYFTIPNDQRNDTSTADQRESPTSYLGGPLPSSSMVYYMNFPPSSGSDCNGMAWNYQQNSDCVDISPAGVSDSAPPKQEILCNIDSSRIRMHDFHRWGGNTMLSTHGQGLSLSLGTQIPSQIQEFCVGYHNPDPGFSFLGSNSSTFFDGGIPKGASGDHETCDSNQMRNAGYLLHGETADSPQYATSNMRRIIPDSKYLKAAQQVLDEVVNIGKAFKQLKSEKNPEEVDVVSNIGNEMCPTDGDQSKSKHTMKANGLSSAERQDLQTKLMKLLTLLDQIDRKYNQYYHKMLAVVSSFDSVVGSGAARPYTALSVQTISCRFRCLRDAISGQIRVTRKTLGEQETSGSKGDDGITRLRYVDQQLRQQQAHQQLGIMRQHTWRPQRGLPESAVSILRAWLFEHFLHPYPNECQKIMLARQTGLTRSQVSNWFINARVRLWKPMVEEIYKEEAGNAEMSSNSSSENAATGATEDDHTLPSNVSGEDVISPPTQRCHPQQLQLNSNSLDVADVVMAGPTAAAFDWGKDGNRNAMPENEMLKFSEEQITAGVGVGMSGSDVFQGIIFPV</sequence>
<dbReference type="InterPro" id="IPR001356">
    <property type="entry name" value="HD"/>
</dbReference>
<dbReference type="InterPro" id="IPR050224">
    <property type="entry name" value="TALE_homeobox"/>
</dbReference>
<evidence type="ECO:0000313" key="11">
    <source>
        <dbReference type="EMBL" id="GMH16266.1"/>
    </source>
</evidence>
<keyword evidence="6" id="KW-0804">Transcription</keyword>
<comment type="similarity">
    <text evidence="2">Belongs to the TALE/BELL homeobox family.</text>
</comment>
<evidence type="ECO:0000256" key="5">
    <source>
        <dbReference type="ARBA" id="ARBA00023155"/>
    </source>
</evidence>
<evidence type="ECO:0000256" key="1">
    <source>
        <dbReference type="ARBA" id="ARBA00004123"/>
    </source>
</evidence>
<name>A0AAD3SU55_NEPGR</name>
<dbReference type="SMART" id="SM00389">
    <property type="entry name" value="HOX"/>
    <property type="match status" value="1"/>
</dbReference>
<feature type="region of interest" description="Disordered" evidence="9">
    <location>
        <begin position="1"/>
        <end position="30"/>
    </location>
</feature>
<feature type="region of interest" description="Disordered" evidence="9">
    <location>
        <begin position="453"/>
        <end position="495"/>
    </location>
</feature>
<evidence type="ECO:0000259" key="10">
    <source>
        <dbReference type="PROSITE" id="PS50071"/>
    </source>
</evidence>
<evidence type="ECO:0000256" key="6">
    <source>
        <dbReference type="ARBA" id="ARBA00023163"/>
    </source>
</evidence>
<proteinExistence type="inferred from homology"/>
<keyword evidence="4 8" id="KW-0238">DNA-binding</keyword>
<keyword evidence="7 8" id="KW-0539">Nucleus</keyword>
<keyword evidence="3" id="KW-0805">Transcription regulation</keyword>
<evidence type="ECO:0000313" key="12">
    <source>
        <dbReference type="Proteomes" id="UP001279734"/>
    </source>
</evidence>
<evidence type="ECO:0000256" key="2">
    <source>
        <dbReference type="ARBA" id="ARBA00006454"/>
    </source>
</evidence>
<dbReference type="PANTHER" id="PTHR11850">
    <property type="entry name" value="HOMEOBOX PROTEIN TRANSCRIPTION FACTORS"/>
    <property type="match status" value="1"/>
</dbReference>
<evidence type="ECO:0000256" key="3">
    <source>
        <dbReference type="ARBA" id="ARBA00023015"/>
    </source>
</evidence>
<dbReference type="Proteomes" id="UP001279734">
    <property type="component" value="Unassembled WGS sequence"/>
</dbReference>
<protein>
    <recommendedName>
        <fullName evidence="10">Homeobox domain-containing protein</fullName>
    </recommendedName>
</protein>
<evidence type="ECO:0000256" key="4">
    <source>
        <dbReference type="ARBA" id="ARBA00023125"/>
    </source>
</evidence>
<keyword evidence="12" id="KW-1185">Reference proteome</keyword>
<dbReference type="InterPro" id="IPR009057">
    <property type="entry name" value="Homeodomain-like_sf"/>
</dbReference>
<dbReference type="AlphaFoldDB" id="A0AAD3SU55"/>
<dbReference type="Pfam" id="PF07526">
    <property type="entry name" value="POX"/>
    <property type="match status" value="1"/>
</dbReference>
<gene>
    <name evidence="11" type="ORF">Nepgr_018107</name>
</gene>
<feature type="DNA-binding region" description="Homeobox" evidence="8">
    <location>
        <begin position="381"/>
        <end position="443"/>
    </location>
</feature>
<dbReference type="Pfam" id="PF05920">
    <property type="entry name" value="Homeobox_KN"/>
    <property type="match status" value="1"/>
</dbReference>
<comment type="subcellular location">
    <subcellularLocation>
        <location evidence="1 8">Nucleus</location>
    </subcellularLocation>
</comment>
<evidence type="ECO:0000256" key="9">
    <source>
        <dbReference type="SAM" id="MobiDB-lite"/>
    </source>
</evidence>